<dbReference type="STRING" id="235205.BAZSYMB_SCAFFOLD00025_20"/>
<protein>
    <submittedName>
        <fullName evidence="8">[weak similarity to] ATPase, F0 complex,subunit I, proteobacteria-type</fullName>
    </submittedName>
</protein>
<evidence type="ECO:0000256" key="6">
    <source>
        <dbReference type="SAM" id="Phobius"/>
    </source>
</evidence>
<dbReference type="EMBL" id="CVUD02000059">
    <property type="protein sequence ID" value="SEH64138.1"/>
    <property type="molecule type" value="Genomic_DNA"/>
</dbReference>
<dbReference type="InterPro" id="IPR005598">
    <property type="entry name" value="ATP_synth_I"/>
</dbReference>
<dbReference type="OrthoDB" id="9810724at2"/>
<keyword evidence="4 6" id="KW-1133">Transmembrane helix</keyword>
<dbReference type="GO" id="GO:0005886">
    <property type="term" value="C:plasma membrane"/>
    <property type="evidence" value="ECO:0007669"/>
    <property type="project" value="UniProtKB-SubCell"/>
</dbReference>
<dbReference type="RefSeq" id="WP_090715088.1">
    <property type="nucleotide sequence ID" value="NZ_CAESAP020000139.1"/>
</dbReference>
<accession>A0A1H6K137</accession>
<dbReference type="EMBL" id="CDSC02000100">
    <property type="protein sequence ID" value="SEH68526.1"/>
    <property type="molecule type" value="Genomic_DNA"/>
</dbReference>
<evidence type="ECO:0000313" key="8">
    <source>
        <dbReference type="EMBL" id="SEH68526.1"/>
    </source>
</evidence>
<dbReference type="Pfam" id="PF03899">
    <property type="entry name" value="ATP-synt_I"/>
    <property type="match status" value="1"/>
</dbReference>
<evidence type="ECO:0000313" key="9">
    <source>
        <dbReference type="Proteomes" id="UP000198559"/>
    </source>
</evidence>
<feature type="transmembrane region" description="Helical" evidence="6">
    <location>
        <begin position="20"/>
        <end position="52"/>
    </location>
</feature>
<keyword evidence="5 6" id="KW-0472">Membrane</keyword>
<gene>
    <name evidence="8" type="ORF">BAZSYMA_ACONTIG00335_8</name>
    <name evidence="7" type="ORF">BAZSYMB_SCAFFOLD00025_20</name>
</gene>
<evidence type="ECO:0000256" key="2">
    <source>
        <dbReference type="ARBA" id="ARBA00022475"/>
    </source>
</evidence>
<evidence type="ECO:0000256" key="5">
    <source>
        <dbReference type="ARBA" id="ARBA00023136"/>
    </source>
</evidence>
<evidence type="ECO:0000256" key="1">
    <source>
        <dbReference type="ARBA" id="ARBA00004651"/>
    </source>
</evidence>
<reference evidence="9 10" key="2">
    <citation type="submission" date="2016-06" db="EMBL/GenBank/DDBJ databases">
        <authorList>
            <person name="Petersen J."/>
            <person name="Sayavedra L."/>
        </authorList>
    </citation>
    <scope>NUCLEOTIDE SEQUENCE [LARGE SCALE GENOMIC DNA]</scope>
    <source>
        <strain evidence="10">BazSymA</strain>
        <strain evidence="9">BazSymB</strain>
    </source>
</reference>
<feature type="transmembrane region" description="Helical" evidence="6">
    <location>
        <begin position="73"/>
        <end position="96"/>
    </location>
</feature>
<sequence length="122" mass="13030">MCNIFEVLAMNTKVPKIQLTILLASIAYFSTASAGLSALYGGLISLANTVLVNRHINKQENDVAISAQTGVRMMIISVVMRMAMIVSLTLIGKFILGLNADALIISLVLGICGFLMDKVLGE</sequence>
<dbReference type="Proteomes" id="UP000198559">
    <property type="component" value="Unassembled WGS sequence"/>
</dbReference>
<evidence type="ECO:0000256" key="4">
    <source>
        <dbReference type="ARBA" id="ARBA00022989"/>
    </source>
</evidence>
<evidence type="ECO:0000313" key="10">
    <source>
        <dbReference type="Proteomes" id="UP000198988"/>
    </source>
</evidence>
<dbReference type="Proteomes" id="UP000198988">
    <property type="component" value="Unassembled WGS sequence"/>
</dbReference>
<dbReference type="AlphaFoldDB" id="A0A1H6K137"/>
<evidence type="ECO:0000256" key="3">
    <source>
        <dbReference type="ARBA" id="ARBA00022692"/>
    </source>
</evidence>
<evidence type="ECO:0000313" key="7">
    <source>
        <dbReference type="EMBL" id="SEH64138.1"/>
    </source>
</evidence>
<name>A0A1H6K137_9GAMM</name>
<proteinExistence type="predicted"/>
<feature type="transmembrane region" description="Helical" evidence="6">
    <location>
        <begin position="102"/>
        <end position="120"/>
    </location>
</feature>
<organism evidence="8 10">
    <name type="scientific">Bathymodiolus azoricus thioautotrophic gill symbiont</name>
    <dbReference type="NCBI Taxonomy" id="235205"/>
    <lineage>
        <taxon>Bacteria</taxon>
        <taxon>Pseudomonadati</taxon>
        <taxon>Pseudomonadota</taxon>
        <taxon>Gammaproteobacteria</taxon>
        <taxon>sulfur-oxidizing symbionts</taxon>
    </lineage>
</organism>
<comment type="subcellular location">
    <subcellularLocation>
        <location evidence="1">Cell membrane</location>
        <topology evidence="1">Multi-pass membrane protein</topology>
    </subcellularLocation>
</comment>
<reference evidence="8" key="1">
    <citation type="submission" date="2016-06" db="EMBL/GenBank/DDBJ databases">
        <authorList>
            <person name="Olsen C.W."/>
            <person name="Carey S."/>
            <person name="Hinshaw L."/>
            <person name="Karasin A.I."/>
        </authorList>
    </citation>
    <scope>NUCLEOTIDE SEQUENCE [LARGE SCALE GENOMIC DNA]</scope>
    <source>
        <strain evidence="8">BazSymA</strain>
        <strain evidence="7">BazSymB</strain>
    </source>
</reference>
<keyword evidence="2" id="KW-1003">Cell membrane</keyword>
<keyword evidence="3 6" id="KW-0812">Transmembrane</keyword>